<keyword evidence="3" id="KW-0520">NAD</keyword>
<dbReference type="GO" id="GO:0051287">
    <property type="term" value="F:NAD binding"/>
    <property type="evidence" value="ECO:0007669"/>
    <property type="project" value="InterPro"/>
</dbReference>
<evidence type="ECO:0000259" key="6">
    <source>
        <dbReference type="Pfam" id="PF02826"/>
    </source>
</evidence>
<dbReference type="STRING" id="1109412.BN1221_03296c"/>
<dbReference type="EC" id="1.1.1.95" evidence="7"/>
<dbReference type="Proteomes" id="UP000044377">
    <property type="component" value="Unassembled WGS sequence"/>
</dbReference>
<keyword evidence="2 4" id="KW-0560">Oxidoreductase</keyword>
<keyword evidence="8" id="KW-1185">Reference proteome</keyword>
<dbReference type="InterPro" id="IPR006139">
    <property type="entry name" value="D-isomer_2_OHA_DH_cat_dom"/>
</dbReference>
<evidence type="ECO:0000256" key="3">
    <source>
        <dbReference type="ARBA" id="ARBA00023027"/>
    </source>
</evidence>
<sequence>MPASAPLQCCILDDYQNVALSLADWPGLAPQVTCRSLTQPIADETLLAAALADADIVVIMRERTPFTAALFSRLPKLKLLITSGMRNAAIDLAAAKAHGVTVCGTGSGSAAPVELAWALILGLARHLVAENTALRQNGAWQSTLGIGLSGKRLGLLGLGKTGQRMALIARAFGMDVSAWSQNLTAERAAEHGVSLAESKAALLRDSDIVSIHLVLGERSRGLLGAAELAQMKPCALLINTSRAAIVDHAALLHALRTQQIAGAGLDVFEEEPLPADHPFRSLPNVLATPHLGYVADDNYRTYFTEAVEDIHAFLAGKPLRVLA</sequence>
<evidence type="ECO:0000313" key="7">
    <source>
        <dbReference type="EMBL" id="CPR18593.1"/>
    </source>
</evidence>
<accession>A0A0G4JY27</accession>
<name>A0A0G4JY27_9GAMM</name>
<dbReference type="OrthoDB" id="9805416at2"/>
<dbReference type="GO" id="GO:0004617">
    <property type="term" value="F:phosphoglycerate dehydrogenase activity"/>
    <property type="evidence" value="ECO:0007669"/>
    <property type="project" value="UniProtKB-EC"/>
</dbReference>
<dbReference type="PANTHER" id="PTHR42789">
    <property type="entry name" value="D-ISOMER SPECIFIC 2-HYDROXYACID DEHYDROGENASE FAMILY PROTEIN (AFU_ORTHOLOGUE AFUA_6G10090)"/>
    <property type="match status" value="1"/>
</dbReference>
<dbReference type="Gene3D" id="3.40.50.720">
    <property type="entry name" value="NAD(P)-binding Rossmann-like Domain"/>
    <property type="match status" value="2"/>
</dbReference>
<protein>
    <submittedName>
        <fullName evidence="7">D-3-phosphoglycerate dehydrogenase</fullName>
        <ecNumber evidence="7">1.1.1.95</ecNumber>
    </submittedName>
</protein>
<reference evidence="8" key="1">
    <citation type="submission" date="2015-01" db="EMBL/GenBank/DDBJ databases">
        <authorList>
            <person name="Paterson Steve"/>
        </authorList>
    </citation>
    <scope>NUCLEOTIDE SEQUENCE [LARGE SCALE GENOMIC DNA]</scope>
    <source>
        <strain evidence="8">OBR1</strain>
    </source>
</reference>
<dbReference type="SUPFAM" id="SSF51735">
    <property type="entry name" value="NAD(P)-binding Rossmann-fold domains"/>
    <property type="match status" value="1"/>
</dbReference>
<evidence type="ECO:0000259" key="5">
    <source>
        <dbReference type="Pfam" id="PF00389"/>
    </source>
</evidence>
<dbReference type="Pfam" id="PF00389">
    <property type="entry name" value="2-Hacid_dh"/>
    <property type="match status" value="1"/>
</dbReference>
<evidence type="ECO:0000256" key="2">
    <source>
        <dbReference type="ARBA" id="ARBA00023002"/>
    </source>
</evidence>
<dbReference type="CDD" id="cd12169">
    <property type="entry name" value="PGDH_like_1"/>
    <property type="match status" value="1"/>
</dbReference>
<dbReference type="InterPro" id="IPR036291">
    <property type="entry name" value="NAD(P)-bd_dom_sf"/>
</dbReference>
<evidence type="ECO:0000256" key="4">
    <source>
        <dbReference type="RuleBase" id="RU003719"/>
    </source>
</evidence>
<dbReference type="RefSeq" id="WP_048638195.1">
    <property type="nucleotide sequence ID" value="NZ_CGIG01000001.1"/>
</dbReference>
<dbReference type="InterPro" id="IPR050857">
    <property type="entry name" value="D-2-hydroxyacid_DH"/>
</dbReference>
<proteinExistence type="inferred from homology"/>
<feature type="domain" description="D-isomer specific 2-hydroxyacid dehydrogenase catalytic" evidence="5">
    <location>
        <begin position="44"/>
        <end position="319"/>
    </location>
</feature>
<organism evidence="7 8">
    <name type="scientific">Brenneria goodwinii</name>
    <dbReference type="NCBI Taxonomy" id="1109412"/>
    <lineage>
        <taxon>Bacteria</taxon>
        <taxon>Pseudomonadati</taxon>
        <taxon>Pseudomonadota</taxon>
        <taxon>Gammaproteobacteria</taxon>
        <taxon>Enterobacterales</taxon>
        <taxon>Pectobacteriaceae</taxon>
        <taxon>Brenneria</taxon>
    </lineage>
</organism>
<comment type="similarity">
    <text evidence="1 4">Belongs to the D-isomer specific 2-hydroxyacid dehydrogenase family.</text>
</comment>
<evidence type="ECO:0000313" key="8">
    <source>
        <dbReference type="Proteomes" id="UP000044377"/>
    </source>
</evidence>
<dbReference type="PANTHER" id="PTHR42789:SF1">
    <property type="entry name" value="D-ISOMER SPECIFIC 2-HYDROXYACID DEHYDROGENASE FAMILY PROTEIN (AFU_ORTHOLOGUE AFUA_6G10090)"/>
    <property type="match status" value="1"/>
</dbReference>
<dbReference type="InterPro" id="IPR006140">
    <property type="entry name" value="D-isomer_DH_NAD-bd"/>
</dbReference>
<dbReference type="EMBL" id="CGIG01000001">
    <property type="protein sequence ID" value="CPR18593.1"/>
    <property type="molecule type" value="Genomic_DNA"/>
</dbReference>
<gene>
    <name evidence="7" type="ORF">BN1221_03296c</name>
</gene>
<dbReference type="SUPFAM" id="SSF52283">
    <property type="entry name" value="Formate/glycerate dehydrogenase catalytic domain-like"/>
    <property type="match status" value="1"/>
</dbReference>
<dbReference type="AlphaFoldDB" id="A0A0G4JY27"/>
<dbReference type="Pfam" id="PF02826">
    <property type="entry name" value="2-Hacid_dh_C"/>
    <property type="match status" value="1"/>
</dbReference>
<feature type="domain" description="D-isomer specific 2-hydroxyacid dehydrogenase NAD-binding" evidence="6">
    <location>
        <begin position="118"/>
        <end position="292"/>
    </location>
</feature>
<evidence type="ECO:0000256" key="1">
    <source>
        <dbReference type="ARBA" id="ARBA00005854"/>
    </source>
</evidence>